<dbReference type="InterPro" id="IPR029058">
    <property type="entry name" value="AB_hydrolase_fold"/>
</dbReference>
<dbReference type="Gene3D" id="3.40.50.1820">
    <property type="entry name" value="alpha/beta hydrolase"/>
    <property type="match status" value="1"/>
</dbReference>
<keyword evidence="1 3" id="KW-0378">Hydrolase</keyword>
<dbReference type="InterPro" id="IPR050300">
    <property type="entry name" value="GDXG_lipolytic_enzyme"/>
</dbReference>
<gene>
    <name evidence="3" type="ORF">BDV26DRAFT_277990</name>
</gene>
<evidence type="ECO:0000259" key="2">
    <source>
        <dbReference type="Pfam" id="PF07859"/>
    </source>
</evidence>
<evidence type="ECO:0000313" key="4">
    <source>
        <dbReference type="Proteomes" id="UP000326198"/>
    </source>
</evidence>
<keyword evidence="4" id="KW-1185">Reference proteome</keyword>
<dbReference type="AlphaFoldDB" id="A0A5N7BKZ6"/>
<dbReference type="InterPro" id="IPR013094">
    <property type="entry name" value="AB_hydrolase_3"/>
</dbReference>
<evidence type="ECO:0000256" key="1">
    <source>
        <dbReference type="ARBA" id="ARBA00022801"/>
    </source>
</evidence>
<reference evidence="3 4" key="1">
    <citation type="submission" date="2019-04" db="EMBL/GenBank/DDBJ databases">
        <title>Friends and foes A comparative genomics studyof 23 Aspergillus species from section Flavi.</title>
        <authorList>
            <consortium name="DOE Joint Genome Institute"/>
            <person name="Kjaerbolling I."/>
            <person name="Vesth T."/>
            <person name="Frisvad J.C."/>
            <person name="Nybo J.L."/>
            <person name="Theobald S."/>
            <person name="Kildgaard S."/>
            <person name="Isbrandt T."/>
            <person name="Kuo A."/>
            <person name="Sato A."/>
            <person name="Lyhne E.K."/>
            <person name="Kogle M.E."/>
            <person name="Wiebenga A."/>
            <person name="Kun R.S."/>
            <person name="Lubbers R.J."/>
            <person name="Makela M.R."/>
            <person name="Barry K."/>
            <person name="Chovatia M."/>
            <person name="Clum A."/>
            <person name="Daum C."/>
            <person name="Haridas S."/>
            <person name="He G."/>
            <person name="LaButti K."/>
            <person name="Lipzen A."/>
            <person name="Mondo S."/>
            <person name="Riley R."/>
            <person name="Salamov A."/>
            <person name="Simmons B.A."/>
            <person name="Magnuson J.K."/>
            <person name="Henrissat B."/>
            <person name="Mortensen U.H."/>
            <person name="Larsen T.O."/>
            <person name="Devries R.P."/>
            <person name="Grigoriev I.V."/>
            <person name="Machida M."/>
            <person name="Baker S.E."/>
            <person name="Andersen M.R."/>
        </authorList>
    </citation>
    <scope>NUCLEOTIDE SEQUENCE [LARGE SCALE GENOMIC DNA]</scope>
    <source>
        <strain evidence="3 4">IBT 29228</strain>
    </source>
</reference>
<dbReference type="PANTHER" id="PTHR48081">
    <property type="entry name" value="AB HYDROLASE SUPERFAMILY PROTEIN C4A8.06C"/>
    <property type="match status" value="1"/>
</dbReference>
<dbReference type="OrthoDB" id="408631at2759"/>
<proteinExistence type="predicted"/>
<sequence>MPLRYDPEFAQAAGPRLEQYAAKPKAAVHDVESRRALFTKTLSKDANYPIPEGLQRLVHYASTTDGHKVAIYHFRDRKHISGLNPAVLHIHGGGYFSFSALHSTEALVDYVSKSGVQMLSVEYRLSPEHRFPIPLEDCWAALTWVHSQAESLHIDPRRIGVMGESAGGGLAANLAMLARDRNLSPPLAKQLLIYPMLDDRTSTDATEGHAFWTPEDNMTGWGAYLGEDIVGTDAVPHYAVAARNTNADGLPELYIDCGQLDILLPETLKYVGTFLDAGIPTELHIYDGLPHGFTSLAPFASCSRRAIAYRAHAMTTL</sequence>
<dbReference type="GO" id="GO:0016787">
    <property type="term" value="F:hydrolase activity"/>
    <property type="evidence" value="ECO:0007669"/>
    <property type="project" value="UniProtKB-KW"/>
</dbReference>
<protein>
    <submittedName>
        <fullName evidence="3">Alpha/Beta hydrolase protein</fullName>
    </submittedName>
</protein>
<dbReference type="SUPFAM" id="SSF53474">
    <property type="entry name" value="alpha/beta-Hydrolases"/>
    <property type="match status" value="1"/>
</dbReference>
<dbReference type="PANTHER" id="PTHR48081:SF8">
    <property type="entry name" value="ALPHA_BETA HYDROLASE FOLD-3 DOMAIN-CONTAINING PROTEIN-RELATED"/>
    <property type="match status" value="1"/>
</dbReference>
<evidence type="ECO:0000313" key="3">
    <source>
        <dbReference type="EMBL" id="KAE8382408.1"/>
    </source>
</evidence>
<dbReference type="Pfam" id="PF07859">
    <property type="entry name" value="Abhydrolase_3"/>
    <property type="match status" value="1"/>
</dbReference>
<name>A0A5N7BKZ6_9EURO</name>
<dbReference type="Proteomes" id="UP000326198">
    <property type="component" value="Unassembled WGS sequence"/>
</dbReference>
<organism evidence="3 4">
    <name type="scientific">Aspergillus bertholletiae</name>
    <dbReference type="NCBI Taxonomy" id="1226010"/>
    <lineage>
        <taxon>Eukaryota</taxon>
        <taxon>Fungi</taxon>
        <taxon>Dikarya</taxon>
        <taxon>Ascomycota</taxon>
        <taxon>Pezizomycotina</taxon>
        <taxon>Eurotiomycetes</taxon>
        <taxon>Eurotiomycetidae</taxon>
        <taxon>Eurotiales</taxon>
        <taxon>Aspergillaceae</taxon>
        <taxon>Aspergillus</taxon>
        <taxon>Aspergillus subgen. Circumdati</taxon>
    </lineage>
</organism>
<accession>A0A5N7BKZ6</accession>
<dbReference type="EMBL" id="ML736162">
    <property type="protein sequence ID" value="KAE8382408.1"/>
    <property type="molecule type" value="Genomic_DNA"/>
</dbReference>
<feature type="domain" description="Alpha/beta hydrolase fold-3" evidence="2">
    <location>
        <begin position="87"/>
        <end position="294"/>
    </location>
</feature>